<dbReference type="InterPro" id="IPR002816">
    <property type="entry name" value="TraB/PrgY/GumN_fam"/>
</dbReference>
<dbReference type="AlphaFoldDB" id="A0A4R8IFN8"/>
<keyword evidence="1" id="KW-0732">Signal</keyword>
<protein>
    <recommendedName>
        <fullName evidence="4">TraB family protein</fullName>
    </recommendedName>
</protein>
<gene>
    <name evidence="2" type="ORF">EDC23_2553</name>
</gene>
<organism evidence="2 3">
    <name type="scientific">Thiohalophilus thiocyanatoxydans</name>
    <dbReference type="NCBI Taxonomy" id="381308"/>
    <lineage>
        <taxon>Bacteria</taxon>
        <taxon>Pseudomonadati</taxon>
        <taxon>Pseudomonadota</taxon>
        <taxon>Gammaproteobacteria</taxon>
        <taxon>Thiohalomonadales</taxon>
        <taxon>Thiohalophilaceae</taxon>
        <taxon>Thiohalophilus</taxon>
    </lineage>
</organism>
<feature type="signal peptide" evidence="1">
    <location>
        <begin position="1"/>
        <end position="26"/>
    </location>
</feature>
<dbReference type="RefSeq" id="WP_166668873.1">
    <property type="nucleotide sequence ID" value="NZ_SOQX01000008.1"/>
</dbReference>
<name>A0A4R8IFN8_9GAMM</name>
<dbReference type="Proteomes" id="UP000294914">
    <property type="component" value="Unassembled WGS sequence"/>
</dbReference>
<dbReference type="PANTHER" id="PTHR40590:SF1">
    <property type="entry name" value="CYTOPLASMIC PROTEIN"/>
    <property type="match status" value="1"/>
</dbReference>
<evidence type="ECO:0000313" key="3">
    <source>
        <dbReference type="Proteomes" id="UP000294914"/>
    </source>
</evidence>
<evidence type="ECO:0000256" key="1">
    <source>
        <dbReference type="SAM" id="SignalP"/>
    </source>
</evidence>
<evidence type="ECO:0000313" key="2">
    <source>
        <dbReference type="EMBL" id="TDX99340.1"/>
    </source>
</evidence>
<feature type="chain" id="PRO_5020220230" description="TraB family protein" evidence="1">
    <location>
        <begin position="27"/>
        <end position="290"/>
    </location>
</feature>
<proteinExistence type="predicted"/>
<dbReference type="EMBL" id="SOQX01000008">
    <property type="protein sequence ID" value="TDX99340.1"/>
    <property type="molecule type" value="Genomic_DNA"/>
</dbReference>
<accession>A0A4R8IFN8</accession>
<keyword evidence="3" id="KW-1185">Reference proteome</keyword>
<evidence type="ECO:0008006" key="4">
    <source>
        <dbReference type="Google" id="ProtNLM"/>
    </source>
</evidence>
<sequence>MKHLYSSVLRIAVVGLTLLSLSVAQAQQGLLWEIKPESGSASYLLGTIHSEDPRVTQLPPPIQKTFDQSEIFCAEMKMDATTQMQMSQGMMYLDGQKLDEKIDPELYEKTRSLIAHYGIPGQMVPMLKPWAAGLLLSVPKPESGRFLDYVLYQTAQEQGKELCGLETPEEVVELFDNTPMKTQVNLLQVAVREYSNLEQMVEEMLDLYLARDLDRLLEYSEKELEKSGKDVSALVNDRLIEQRNRNMLETMQAQLEKGNAFIAVGALHLPGDVGLLHMLEEQGCRVKAIY</sequence>
<reference evidence="2 3" key="1">
    <citation type="submission" date="2019-03" db="EMBL/GenBank/DDBJ databases">
        <title>Genomic Encyclopedia of Type Strains, Phase IV (KMG-IV): sequencing the most valuable type-strain genomes for metagenomic binning, comparative biology and taxonomic classification.</title>
        <authorList>
            <person name="Goeker M."/>
        </authorList>
    </citation>
    <scope>NUCLEOTIDE SEQUENCE [LARGE SCALE GENOMIC DNA]</scope>
    <source>
        <strain evidence="2 3">DSM 16326</strain>
    </source>
</reference>
<dbReference type="InterPro" id="IPR047111">
    <property type="entry name" value="YbaP-like"/>
</dbReference>
<comment type="caution">
    <text evidence="2">The sequence shown here is derived from an EMBL/GenBank/DDBJ whole genome shotgun (WGS) entry which is preliminary data.</text>
</comment>
<dbReference type="PANTHER" id="PTHR40590">
    <property type="entry name" value="CYTOPLASMIC PROTEIN-RELATED"/>
    <property type="match status" value="1"/>
</dbReference>
<dbReference type="CDD" id="cd14789">
    <property type="entry name" value="Tiki"/>
    <property type="match status" value="1"/>
</dbReference>
<dbReference type="Pfam" id="PF01963">
    <property type="entry name" value="TraB_PrgY_gumN"/>
    <property type="match status" value="1"/>
</dbReference>